<evidence type="ECO:0000256" key="7">
    <source>
        <dbReference type="ARBA" id="ARBA00022989"/>
    </source>
</evidence>
<evidence type="ECO:0000256" key="11">
    <source>
        <dbReference type="PIRSR" id="PIRSR605027-1"/>
    </source>
</evidence>
<dbReference type="EMBL" id="AZBU02000003">
    <property type="protein sequence ID" value="TKR88905.1"/>
    <property type="molecule type" value="Genomic_DNA"/>
</dbReference>
<keyword evidence="15" id="KW-1185">Reference proteome</keyword>
<dbReference type="EC" id="2.4.1.135" evidence="3 12"/>
<dbReference type="AlphaFoldDB" id="A0A4V6A4Z8"/>
<keyword evidence="12" id="KW-0479">Metal-binding</keyword>
<dbReference type="Pfam" id="PF03360">
    <property type="entry name" value="Glyco_transf_43"/>
    <property type="match status" value="1"/>
</dbReference>
<comment type="subcellular location">
    <subcellularLocation>
        <location evidence="12">Golgi apparatus membrane</location>
        <topology evidence="12">Single-pass type II membrane protein</topology>
    </subcellularLocation>
    <subcellularLocation>
        <location evidence="1">Membrane</location>
        <topology evidence="1">Single-pass type II membrane protein</topology>
    </subcellularLocation>
</comment>
<comment type="catalytic activity">
    <reaction evidence="10 12">
        <text>3-O-(beta-D-galactosyl-(1-&gt;3)-beta-D-galactosyl-(1-&gt;4)-beta-D-xylosyl)-L-seryl-[protein] + UDP-alpha-D-glucuronate = 3-O-(beta-D-GlcA-(1-&gt;3)-beta-D-Gal-(1-&gt;3)-beta-D-Gal-(1-&gt;4)-beta-D-Xyl)-L-seryl-[protein] + UDP + H(+)</text>
        <dbReference type="Rhea" id="RHEA:24168"/>
        <dbReference type="Rhea" id="RHEA-COMP:12571"/>
        <dbReference type="Rhea" id="RHEA-COMP:12573"/>
        <dbReference type="ChEBI" id="CHEBI:15378"/>
        <dbReference type="ChEBI" id="CHEBI:58052"/>
        <dbReference type="ChEBI" id="CHEBI:58223"/>
        <dbReference type="ChEBI" id="CHEBI:132090"/>
        <dbReference type="ChEBI" id="CHEBI:132093"/>
        <dbReference type="EC" id="2.4.1.135"/>
    </reaction>
</comment>
<sequence>MYFGSLDRVHFLQESGDREDDSALGIPKHDVGRAVAVEYLERFLDSFIGLRKLAIDFLSKHWKIGITDKRSVVYFADVEMLYNPKLFDKIRDIKKAAVWPAGIMSEIIMNAPVMKNGTLSGFQAANPLRNGGVAPSALPGMAFNVQLVVKKGLAFTEFCKTDNNLEACLKRRLGIKLSDFEVFDDGKGEIFMWHDQRQKAGMIKKKAVQKLKKVSKQKNEGSKIVDKDFNND</sequence>
<evidence type="ECO:0000256" key="5">
    <source>
        <dbReference type="ARBA" id="ARBA00022692"/>
    </source>
</evidence>
<dbReference type="STRING" id="34508.A0A4V6A4Z8"/>
<dbReference type="GO" id="GO:0005975">
    <property type="term" value="P:carbohydrate metabolic process"/>
    <property type="evidence" value="ECO:0007669"/>
    <property type="project" value="TreeGrafter"/>
</dbReference>
<protein>
    <recommendedName>
        <fullName evidence="3 12">Galactosylgalactosylxylosylprotein 3-beta-glucuronosyltransferase</fullName>
        <ecNumber evidence="3 12">2.4.1.135</ecNumber>
    </recommendedName>
</protein>
<keyword evidence="9" id="KW-0325">Glycoprotein</keyword>
<evidence type="ECO:0000256" key="1">
    <source>
        <dbReference type="ARBA" id="ARBA00004606"/>
    </source>
</evidence>
<feature type="active site" description="Proton donor/acceptor" evidence="11">
    <location>
        <position position="166"/>
    </location>
</feature>
<evidence type="ECO:0000313" key="14">
    <source>
        <dbReference type="EMBL" id="TKR88905.1"/>
    </source>
</evidence>
<dbReference type="PANTHER" id="PTHR10896">
    <property type="entry name" value="GALACTOSYLGALACTOSYLXYLOSYLPROTEIN 3-BETA-GLUCURONOSYLTRANSFERASE BETA-1,3-GLUCURONYLTRANSFERASE"/>
    <property type="match status" value="1"/>
</dbReference>
<evidence type="ECO:0000256" key="6">
    <source>
        <dbReference type="ARBA" id="ARBA00022968"/>
    </source>
</evidence>
<dbReference type="GO" id="GO:0000139">
    <property type="term" value="C:Golgi membrane"/>
    <property type="evidence" value="ECO:0007669"/>
    <property type="project" value="UniProtKB-SubCell"/>
</dbReference>
<dbReference type="GO" id="GO:0050650">
    <property type="term" value="P:chondroitin sulfate proteoglycan biosynthetic process"/>
    <property type="evidence" value="ECO:0007669"/>
    <property type="project" value="TreeGrafter"/>
</dbReference>
<reference evidence="14 15" key="2">
    <citation type="journal article" date="2019" name="G3 (Bethesda)">
        <title>Hybrid Assembly of the Genome of the Entomopathogenic Nematode Steinernema carpocapsae Identifies the X-Chromosome.</title>
        <authorList>
            <person name="Serra L."/>
            <person name="Macchietto M."/>
            <person name="Macias-Munoz A."/>
            <person name="McGill C.J."/>
            <person name="Rodriguez I.M."/>
            <person name="Rodriguez B."/>
            <person name="Murad R."/>
            <person name="Mortazavi A."/>
        </authorList>
    </citation>
    <scope>NUCLEOTIDE SEQUENCE [LARGE SCALE GENOMIC DNA]</scope>
    <source>
        <strain evidence="14 15">ALL</strain>
    </source>
</reference>
<keyword evidence="5" id="KW-0812">Transmembrane</keyword>
<organism evidence="14 15">
    <name type="scientific">Steinernema carpocapsae</name>
    <name type="common">Entomopathogenic nematode</name>
    <dbReference type="NCBI Taxonomy" id="34508"/>
    <lineage>
        <taxon>Eukaryota</taxon>
        <taxon>Metazoa</taxon>
        <taxon>Ecdysozoa</taxon>
        <taxon>Nematoda</taxon>
        <taxon>Chromadorea</taxon>
        <taxon>Rhabditida</taxon>
        <taxon>Tylenchina</taxon>
        <taxon>Panagrolaimomorpha</taxon>
        <taxon>Strongyloidoidea</taxon>
        <taxon>Steinernematidae</taxon>
        <taxon>Steinernema</taxon>
    </lineage>
</organism>
<keyword evidence="8" id="KW-0472">Membrane</keyword>
<evidence type="ECO:0000256" key="3">
    <source>
        <dbReference type="ARBA" id="ARBA00012641"/>
    </source>
</evidence>
<reference evidence="14 15" key="1">
    <citation type="journal article" date="2015" name="Genome Biol.">
        <title>Comparative genomics of Steinernema reveals deeply conserved gene regulatory networks.</title>
        <authorList>
            <person name="Dillman A.R."/>
            <person name="Macchietto M."/>
            <person name="Porter C.F."/>
            <person name="Rogers A."/>
            <person name="Williams B."/>
            <person name="Antoshechkin I."/>
            <person name="Lee M.M."/>
            <person name="Goodwin Z."/>
            <person name="Lu X."/>
            <person name="Lewis E.E."/>
            <person name="Goodrich-Blair H."/>
            <person name="Stock S.P."/>
            <person name="Adams B.J."/>
            <person name="Sternberg P.W."/>
            <person name="Mortazavi A."/>
        </authorList>
    </citation>
    <scope>NUCLEOTIDE SEQUENCE [LARGE SCALE GENOMIC DNA]</scope>
    <source>
        <strain evidence="14 15">ALL</strain>
    </source>
</reference>
<comment type="cofactor">
    <cofactor evidence="12">
        <name>Mn(2+)</name>
        <dbReference type="ChEBI" id="CHEBI:29035"/>
    </cofactor>
</comment>
<evidence type="ECO:0000256" key="4">
    <source>
        <dbReference type="ARBA" id="ARBA00022679"/>
    </source>
</evidence>
<dbReference type="Proteomes" id="UP000298663">
    <property type="component" value="Unassembled WGS sequence"/>
</dbReference>
<evidence type="ECO:0000256" key="9">
    <source>
        <dbReference type="ARBA" id="ARBA00023180"/>
    </source>
</evidence>
<comment type="pathway">
    <text evidence="12">Protein modification; protein glycosylation.</text>
</comment>
<dbReference type="SUPFAM" id="SSF53448">
    <property type="entry name" value="Nucleotide-diphospho-sugar transferases"/>
    <property type="match status" value="1"/>
</dbReference>
<accession>A0A4V6A4Z8</accession>
<dbReference type="PANTHER" id="PTHR10896:SF30">
    <property type="entry name" value="GALACTOSYLGALACTOSYLXYLOSYLPROTEIN 3-BETA-GLUCURONOSYLTRANSFERASE"/>
    <property type="match status" value="1"/>
</dbReference>
<keyword evidence="12" id="KW-0464">Manganese</keyword>
<keyword evidence="4 12" id="KW-0808">Transferase</keyword>
<dbReference type="GO" id="GO:0046872">
    <property type="term" value="F:metal ion binding"/>
    <property type="evidence" value="ECO:0007669"/>
    <property type="project" value="UniProtKB-KW"/>
</dbReference>
<keyword evidence="6 12" id="KW-0735">Signal-anchor</keyword>
<comment type="similarity">
    <text evidence="2 12">Belongs to the glycosyltransferase 43 family.</text>
</comment>
<dbReference type="InterPro" id="IPR005027">
    <property type="entry name" value="Glyco_trans_43"/>
</dbReference>
<name>A0A4V6A4Z8_STECR</name>
<evidence type="ECO:0000313" key="15">
    <source>
        <dbReference type="Proteomes" id="UP000298663"/>
    </source>
</evidence>
<feature type="region of interest" description="Disordered" evidence="13">
    <location>
        <begin position="213"/>
        <end position="232"/>
    </location>
</feature>
<evidence type="ECO:0000256" key="8">
    <source>
        <dbReference type="ARBA" id="ARBA00023136"/>
    </source>
</evidence>
<evidence type="ECO:0000256" key="10">
    <source>
        <dbReference type="ARBA" id="ARBA00047979"/>
    </source>
</evidence>
<dbReference type="Gene3D" id="3.90.550.10">
    <property type="entry name" value="Spore Coat Polysaccharide Biosynthesis Protein SpsA, Chain A"/>
    <property type="match status" value="1"/>
</dbReference>
<dbReference type="OrthoDB" id="675023at2759"/>
<keyword evidence="7" id="KW-1133">Transmembrane helix</keyword>
<comment type="caution">
    <text evidence="14">The sequence shown here is derived from an EMBL/GenBank/DDBJ whole genome shotgun (WGS) entry which is preliminary data.</text>
</comment>
<keyword evidence="12" id="KW-0333">Golgi apparatus</keyword>
<evidence type="ECO:0000256" key="12">
    <source>
        <dbReference type="RuleBase" id="RU363127"/>
    </source>
</evidence>
<dbReference type="GO" id="GO:0015018">
    <property type="term" value="F:galactosylgalactosylxylosylprotein 3-beta-glucuronosyltransferase activity"/>
    <property type="evidence" value="ECO:0007669"/>
    <property type="project" value="UniProtKB-UniRule"/>
</dbReference>
<dbReference type="UniPathway" id="UPA00378"/>
<feature type="compositionally biased region" description="Basic and acidic residues" evidence="13">
    <location>
        <begin position="217"/>
        <end position="232"/>
    </location>
</feature>
<evidence type="ECO:0000256" key="2">
    <source>
        <dbReference type="ARBA" id="ARBA00007706"/>
    </source>
</evidence>
<gene>
    <name evidence="14" type="ORF">L596_013077</name>
</gene>
<dbReference type="InterPro" id="IPR029044">
    <property type="entry name" value="Nucleotide-diphossugar_trans"/>
</dbReference>
<proteinExistence type="inferred from homology"/>
<evidence type="ECO:0000256" key="13">
    <source>
        <dbReference type="SAM" id="MobiDB-lite"/>
    </source>
</evidence>